<dbReference type="AlphaFoldDB" id="A0A0E9W8D2"/>
<name>A0A0E9W8D2_ANGAN</name>
<dbReference type="EMBL" id="GBXM01022854">
    <property type="protein sequence ID" value="JAH85723.1"/>
    <property type="molecule type" value="Transcribed_RNA"/>
</dbReference>
<organism evidence="1">
    <name type="scientific">Anguilla anguilla</name>
    <name type="common">European freshwater eel</name>
    <name type="synonym">Muraena anguilla</name>
    <dbReference type="NCBI Taxonomy" id="7936"/>
    <lineage>
        <taxon>Eukaryota</taxon>
        <taxon>Metazoa</taxon>
        <taxon>Chordata</taxon>
        <taxon>Craniata</taxon>
        <taxon>Vertebrata</taxon>
        <taxon>Euteleostomi</taxon>
        <taxon>Actinopterygii</taxon>
        <taxon>Neopterygii</taxon>
        <taxon>Teleostei</taxon>
        <taxon>Anguilliformes</taxon>
        <taxon>Anguillidae</taxon>
        <taxon>Anguilla</taxon>
    </lineage>
</organism>
<evidence type="ECO:0000313" key="1">
    <source>
        <dbReference type="EMBL" id="JAH85723.1"/>
    </source>
</evidence>
<reference evidence="1" key="2">
    <citation type="journal article" date="2015" name="Fish Shellfish Immunol.">
        <title>Early steps in the European eel (Anguilla anguilla)-Vibrio vulnificus interaction in the gills: Role of the RtxA13 toxin.</title>
        <authorList>
            <person name="Callol A."/>
            <person name="Pajuelo D."/>
            <person name="Ebbesson L."/>
            <person name="Teles M."/>
            <person name="MacKenzie S."/>
            <person name="Amaro C."/>
        </authorList>
    </citation>
    <scope>NUCLEOTIDE SEQUENCE</scope>
</reference>
<protein>
    <submittedName>
        <fullName evidence="1">Uncharacterized protein</fullName>
    </submittedName>
</protein>
<proteinExistence type="predicted"/>
<sequence>MVQVQANRTGLTLSSVRLFCFFTAGRAVSDTTIATLR</sequence>
<reference evidence="1" key="1">
    <citation type="submission" date="2014-11" db="EMBL/GenBank/DDBJ databases">
        <authorList>
            <person name="Amaro Gonzalez C."/>
        </authorList>
    </citation>
    <scope>NUCLEOTIDE SEQUENCE</scope>
</reference>
<accession>A0A0E9W8D2</accession>